<dbReference type="RefSeq" id="XP_031932295.1">
    <property type="nucleotide sequence ID" value="XM_032065316.1"/>
</dbReference>
<reference evidence="1 2" key="1">
    <citation type="submission" date="2019-04" db="EMBL/GenBank/DDBJ databases">
        <title>Friends and foes A comparative genomics studyof 23 Aspergillus species from section Flavi.</title>
        <authorList>
            <consortium name="DOE Joint Genome Institute"/>
            <person name="Kjaerbolling I."/>
            <person name="Vesth T."/>
            <person name="Frisvad J.C."/>
            <person name="Nybo J.L."/>
            <person name="Theobald S."/>
            <person name="Kildgaard S."/>
            <person name="Isbrandt T."/>
            <person name="Kuo A."/>
            <person name="Sato A."/>
            <person name="Lyhne E.K."/>
            <person name="Kogle M.E."/>
            <person name="Wiebenga A."/>
            <person name="Kun R.S."/>
            <person name="Lubbers R.J."/>
            <person name="Makela M.R."/>
            <person name="Barry K."/>
            <person name="Chovatia M."/>
            <person name="Clum A."/>
            <person name="Daum C."/>
            <person name="Haridas S."/>
            <person name="He G."/>
            <person name="LaButti K."/>
            <person name="Lipzen A."/>
            <person name="Mondo S."/>
            <person name="Riley R."/>
            <person name="Salamov A."/>
            <person name="Simmons B.A."/>
            <person name="Magnuson J.K."/>
            <person name="Henrissat B."/>
            <person name="Mortensen U.H."/>
            <person name="Larsen T.O."/>
            <person name="Devries R.P."/>
            <person name="Grigoriev I.V."/>
            <person name="Machida M."/>
            <person name="Baker S.E."/>
            <person name="Andersen M.R."/>
        </authorList>
    </citation>
    <scope>NUCLEOTIDE SEQUENCE [LARGE SCALE GENOMIC DNA]</scope>
    <source>
        <strain evidence="1 2">CBS 763.97</strain>
    </source>
</reference>
<name>A0A5N7AH74_9EURO</name>
<organism evidence="1 2">
    <name type="scientific">Aspergillus caelatus</name>
    <dbReference type="NCBI Taxonomy" id="61420"/>
    <lineage>
        <taxon>Eukaryota</taxon>
        <taxon>Fungi</taxon>
        <taxon>Dikarya</taxon>
        <taxon>Ascomycota</taxon>
        <taxon>Pezizomycotina</taxon>
        <taxon>Eurotiomycetes</taxon>
        <taxon>Eurotiomycetidae</taxon>
        <taxon>Eurotiales</taxon>
        <taxon>Aspergillaceae</taxon>
        <taxon>Aspergillus</taxon>
        <taxon>Aspergillus subgen. Circumdati</taxon>
    </lineage>
</organism>
<dbReference type="AlphaFoldDB" id="A0A5N7AH74"/>
<protein>
    <submittedName>
        <fullName evidence="1">Uncharacterized protein</fullName>
    </submittedName>
</protein>
<gene>
    <name evidence="1" type="ORF">BDV27DRAFT_121253</name>
</gene>
<keyword evidence="2" id="KW-1185">Reference proteome</keyword>
<evidence type="ECO:0000313" key="2">
    <source>
        <dbReference type="Proteomes" id="UP000326268"/>
    </source>
</evidence>
<proteinExistence type="predicted"/>
<sequence>MYLMYTFISLPFISPSACVGTPFHERFNKSPIDSPIFRHRLIATFVLNKSTRSPHLLPAVDHPQTELVLIALDRKEL</sequence>
<evidence type="ECO:0000313" key="1">
    <source>
        <dbReference type="EMBL" id="KAE8369214.1"/>
    </source>
</evidence>
<dbReference type="GeneID" id="43649762"/>
<dbReference type="Proteomes" id="UP000326268">
    <property type="component" value="Unassembled WGS sequence"/>
</dbReference>
<accession>A0A5N7AH74</accession>
<dbReference type="EMBL" id="ML737576">
    <property type="protein sequence ID" value="KAE8369214.1"/>
    <property type="molecule type" value="Genomic_DNA"/>
</dbReference>